<dbReference type="EMBL" id="CP002536">
    <property type="protein sequence ID" value="ADY26406.1"/>
    <property type="molecule type" value="Genomic_DNA"/>
</dbReference>
<gene>
    <name evidence="3" type="ordered locus">Deipr_1257</name>
</gene>
<proteinExistence type="predicted"/>
<protein>
    <recommendedName>
        <fullName evidence="5">Calcineurin-like phosphoesterase domain-containing protein</fullName>
    </recommendedName>
</protein>
<sequence>MKKFLLLALCLAGSAVAAPFKFVALGDMPYKLPEDYTRFESLIGTVNGLNPAFTLHVGDIKSGSTSCSDENFEKVRTEFGLFKGPLIYTPGDNEWTDCHREKAGKYDPLERLGKVRELFFTSQGDKSFGQRPLTLTRQADLPENSRWTHQGVVFSTIHVVGSNNGLERTPQSAAEYFARNSANLQWIRDTFAQAKASNAPAVVIAYQADLFYGAPILMTDTGLRDTVNTLAAEAKAFGKPVLLIQGDSHTLVIDRPLTEAGSNTFPGQTAASPQLKNVTRLQVMGESEVGAVEVTVDPASPGVFGFRPVYSGPVFTAPQTESQPKSAQPNSAQPKTP</sequence>
<keyword evidence="4" id="KW-1185">Reference proteome</keyword>
<name>F0RNZ7_DEIPM</name>
<dbReference type="SUPFAM" id="SSF56300">
    <property type="entry name" value="Metallo-dependent phosphatases"/>
    <property type="match status" value="1"/>
</dbReference>
<dbReference type="HOGENOM" id="CLU_046405_1_0_0"/>
<dbReference type="AlphaFoldDB" id="F0RNZ7"/>
<evidence type="ECO:0000256" key="2">
    <source>
        <dbReference type="SAM" id="SignalP"/>
    </source>
</evidence>
<feature type="chain" id="PRO_5003259545" description="Calcineurin-like phosphoesterase domain-containing protein" evidence="2">
    <location>
        <begin position="18"/>
        <end position="337"/>
    </location>
</feature>
<reference evidence="4" key="1">
    <citation type="submission" date="2011-02" db="EMBL/GenBank/DDBJ databases">
        <title>The complete sequence of chromosome of Deinococcus proteolyticus DSM 20540.</title>
        <authorList>
            <consortium name="US DOE Joint Genome Institute (JGI-PGF)"/>
            <person name="Lucas S."/>
            <person name="Copeland A."/>
            <person name="Lapidus A."/>
            <person name="Bruce D."/>
            <person name="Goodwin L."/>
            <person name="Pitluck S."/>
            <person name="Kyrpides N."/>
            <person name="Mavromatis K."/>
            <person name="Pagani I."/>
            <person name="Ivanova N."/>
            <person name="Ovchinnikova G."/>
            <person name="Zeytun A."/>
            <person name="Detter J.C."/>
            <person name="Han C."/>
            <person name="Land M."/>
            <person name="Hauser L."/>
            <person name="Markowitz V."/>
            <person name="Cheng J.-F."/>
            <person name="Hugenholtz P."/>
            <person name="Woyke T."/>
            <person name="Wu D."/>
            <person name="Pukall R."/>
            <person name="Steenblock K."/>
            <person name="Brambilla E."/>
            <person name="Klenk H.-P."/>
            <person name="Eisen J.A."/>
        </authorList>
    </citation>
    <scope>NUCLEOTIDE SEQUENCE [LARGE SCALE GENOMIC DNA]</scope>
    <source>
        <strain evidence="4">ATCC 35074 / DSM 20540 / JCM 6276 / NBRC 101906 / NCIMB 13154 / VKM Ac-1939 / CCM 2703 / MRP</strain>
    </source>
</reference>
<accession>F0RNZ7</accession>
<dbReference type="Proteomes" id="UP000007718">
    <property type="component" value="Chromosome"/>
</dbReference>
<dbReference type="InterPro" id="IPR029052">
    <property type="entry name" value="Metallo-depent_PP-like"/>
</dbReference>
<dbReference type="KEGG" id="dpt:Deipr_1257"/>
<dbReference type="Gene3D" id="3.60.21.10">
    <property type="match status" value="1"/>
</dbReference>
<dbReference type="eggNOG" id="COG1409">
    <property type="taxonomic scope" value="Bacteria"/>
</dbReference>
<dbReference type="STRING" id="693977.Deipr_1257"/>
<feature type="signal peptide" evidence="2">
    <location>
        <begin position="1"/>
        <end position="17"/>
    </location>
</feature>
<reference evidence="3 4" key="2">
    <citation type="journal article" date="2012" name="Stand. Genomic Sci.">
        <title>Complete genome sequence of the orange-red pigmented, radioresistant Deinococcus proteolyticus type strain (MRP(T)).</title>
        <authorList>
            <person name="Copeland A."/>
            <person name="Zeytun A."/>
            <person name="Yassawong M."/>
            <person name="Nolan M."/>
            <person name="Lucas S."/>
            <person name="Hammon N."/>
            <person name="Deshpande S."/>
            <person name="Cheng J.F."/>
            <person name="Han C."/>
            <person name="Tapia R."/>
            <person name="Goodwin L.A."/>
            <person name="Pitluck S."/>
            <person name="Mavromatis K."/>
            <person name="Liolios K."/>
            <person name="Pagani I."/>
            <person name="Ivanova N."/>
            <person name="Mikhailova N."/>
            <person name="Pati A."/>
            <person name="Chen A."/>
            <person name="Palaniappan K."/>
            <person name="Land M."/>
            <person name="Hauser L."/>
            <person name="Jeffries C.D."/>
            <person name="Brambilla E.M."/>
            <person name="Rohde M."/>
            <person name="Sikorski J."/>
            <person name="Pukall R."/>
            <person name="Goker M."/>
            <person name="Detter J.C."/>
            <person name="Woyke T."/>
            <person name="Bristow J."/>
            <person name="Eisen J.A."/>
            <person name="Markowitz V."/>
            <person name="Hugenholtz P."/>
            <person name="Kyrpides N.C."/>
            <person name="Klenk H.P."/>
            <person name="Lapidus A."/>
        </authorList>
    </citation>
    <scope>NUCLEOTIDE SEQUENCE [LARGE SCALE GENOMIC DNA]</scope>
    <source>
        <strain evidence="4">ATCC 35074 / DSM 20540 / JCM 6276 / NBRC 101906 / NCIMB 13154 / VKM Ac-1939 / CCM 2703 / MRP</strain>
    </source>
</reference>
<organism evidence="3 4">
    <name type="scientific">Deinococcus proteolyticus (strain ATCC 35074 / DSM 20540 / JCM 6276 / NBRC 101906 / NCIMB 13154 / VKM Ac-1939 / CCM 2703 / MRP)</name>
    <dbReference type="NCBI Taxonomy" id="693977"/>
    <lineage>
        <taxon>Bacteria</taxon>
        <taxon>Thermotogati</taxon>
        <taxon>Deinococcota</taxon>
        <taxon>Deinococci</taxon>
        <taxon>Deinococcales</taxon>
        <taxon>Deinococcaceae</taxon>
        <taxon>Deinococcus</taxon>
    </lineage>
</organism>
<evidence type="ECO:0000313" key="3">
    <source>
        <dbReference type="EMBL" id="ADY26406.1"/>
    </source>
</evidence>
<evidence type="ECO:0000313" key="4">
    <source>
        <dbReference type="Proteomes" id="UP000007718"/>
    </source>
</evidence>
<evidence type="ECO:0008006" key="5">
    <source>
        <dbReference type="Google" id="ProtNLM"/>
    </source>
</evidence>
<feature type="region of interest" description="Disordered" evidence="1">
    <location>
        <begin position="315"/>
        <end position="337"/>
    </location>
</feature>
<dbReference type="RefSeq" id="WP_013615015.1">
    <property type="nucleotide sequence ID" value="NC_015161.1"/>
</dbReference>
<evidence type="ECO:0000256" key="1">
    <source>
        <dbReference type="SAM" id="MobiDB-lite"/>
    </source>
</evidence>
<feature type="compositionally biased region" description="Polar residues" evidence="1">
    <location>
        <begin position="317"/>
        <end position="337"/>
    </location>
</feature>
<keyword evidence="2" id="KW-0732">Signal</keyword>